<evidence type="ECO:0000256" key="2">
    <source>
        <dbReference type="SAM" id="MobiDB-lite"/>
    </source>
</evidence>
<keyword evidence="1" id="KW-0479">Metal-binding</keyword>
<feature type="domain" description="C2H2-type" evidence="3">
    <location>
        <begin position="643"/>
        <end position="679"/>
    </location>
</feature>
<protein>
    <recommendedName>
        <fullName evidence="3">C2H2-type domain-containing protein</fullName>
    </recommendedName>
</protein>
<dbReference type="SUPFAM" id="SSF57667">
    <property type="entry name" value="beta-beta-alpha zinc fingers"/>
    <property type="match status" value="1"/>
</dbReference>
<feature type="compositionally biased region" description="Polar residues" evidence="2">
    <location>
        <begin position="243"/>
        <end position="269"/>
    </location>
</feature>
<evidence type="ECO:0000259" key="3">
    <source>
        <dbReference type="PROSITE" id="PS50157"/>
    </source>
</evidence>
<sequence length="723" mass="78673">MSVLHYIDLTQQKHFQDIDDKVADLHSVKASRRRLEDCAARLNSATSNCHLESSLTSKLSLQAHDLVAAGAAAQDNILLAVPESELDFDQIFDLSMLSDNDLMMQPENWLPTTHLATGRSFGHPTNTHNRQSSLSSLGSASTGPASPFSQSTSNPHIAINDSIGDNFTAMSSLYEDPSFSLAKQGNAAAISDGLYGQGHTGYATNSLPMPHATYGNLLALNRPRPDVTSSHSERGLQPPPDLSMSSNRSQPVSVASSIASNSPATPSLDQSDEDARRQNGETNSTPLLVAKSAQEEPIPLQDDDENDECSRYFNDTVTYQVTPKLNRTMTDIYSDELYNPNFAAIPTSAPSASTSQMVPSSQDMYAQRLQQINNQRLSAASHQSPMAGGTPRERSPFRQNSPMAMASNNDLAASAGSSLRFGSTPMQQQQQHHSEITGQNAFRSQMARSHGTSTPQTISPKDAVLDYRDSDAEGDGEGFSLFAQSGQPGFPVGQIAKILPNTSQVYPNMASGNPAAPNFGYMPPQINHSLQLPQYPYAAQQHASPSLKRPLSKTHSPAPAVRPVASLSELSEPVPGSQRQGIIVNDGGTYTCTYHGCTQRFETPSLLQKHKREGHRQVSSLASTHRPDSPNSQSLLNSQAGPHRCERINPSTGKPCNTVFSRPYDLTRHEDTIHNGRKQKVRCSLCKEEKTFSRADALTRHFRVCHPEIEFAGKHRKRGVHTS</sequence>
<dbReference type="EMBL" id="CAWUON010000009">
    <property type="protein sequence ID" value="CAK7264906.1"/>
    <property type="molecule type" value="Genomic_DNA"/>
</dbReference>
<feature type="domain" description="C2H2-type" evidence="3">
    <location>
        <begin position="590"/>
        <end position="615"/>
    </location>
</feature>
<keyword evidence="1" id="KW-0862">Zinc</keyword>
<name>A0ABP0D9J6_9PEZI</name>
<feature type="region of interest" description="Disordered" evidence="2">
    <location>
        <begin position="115"/>
        <end position="159"/>
    </location>
</feature>
<dbReference type="InterPro" id="IPR036236">
    <property type="entry name" value="Znf_C2H2_sf"/>
</dbReference>
<dbReference type="PANTHER" id="PTHR46179">
    <property type="entry name" value="ZINC FINGER PROTEIN"/>
    <property type="match status" value="1"/>
</dbReference>
<feature type="region of interest" description="Disordered" evidence="2">
    <location>
        <begin position="221"/>
        <end position="307"/>
    </location>
</feature>
<dbReference type="InterPro" id="IPR051061">
    <property type="entry name" value="Zinc_finger_trans_reg"/>
</dbReference>
<dbReference type="PROSITE" id="PS00028">
    <property type="entry name" value="ZINC_FINGER_C2H2_1"/>
    <property type="match status" value="1"/>
</dbReference>
<organism evidence="4 5">
    <name type="scientific">Sporothrix epigloea</name>
    <dbReference type="NCBI Taxonomy" id="1892477"/>
    <lineage>
        <taxon>Eukaryota</taxon>
        <taxon>Fungi</taxon>
        <taxon>Dikarya</taxon>
        <taxon>Ascomycota</taxon>
        <taxon>Pezizomycotina</taxon>
        <taxon>Sordariomycetes</taxon>
        <taxon>Sordariomycetidae</taxon>
        <taxon>Ophiostomatales</taxon>
        <taxon>Ophiostomataceae</taxon>
        <taxon>Sporothrix</taxon>
    </lineage>
</organism>
<dbReference type="Proteomes" id="UP001642502">
    <property type="component" value="Unassembled WGS sequence"/>
</dbReference>
<reference evidence="4 5" key="1">
    <citation type="submission" date="2024-01" db="EMBL/GenBank/DDBJ databases">
        <authorList>
            <person name="Allen C."/>
            <person name="Tagirdzhanova G."/>
        </authorList>
    </citation>
    <scope>NUCLEOTIDE SEQUENCE [LARGE SCALE GENOMIC DNA]</scope>
    <source>
        <strain evidence="4 5">CBS 119000</strain>
    </source>
</reference>
<gene>
    <name evidence="4" type="ORF">SEPCBS119000_001232</name>
</gene>
<feature type="region of interest" description="Disordered" evidence="2">
    <location>
        <begin position="377"/>
        <end position="436"/>
    </location>
</feature>
<dbReference type="PROSITE" id="PS50157">
    <property type="entry name" value="ZINC_FINGER_C2H2_2"/>
    <property type="match status" value="2"/>
</dbReference>
<keyword evidence="5" id="KW-1185">Reference proteome</keyword>
<feature type="compositionally biased region" description="Polar residues" evidence="2">
    <location>
        <begin position="397"/>
        <end position="436"/>
    </location>
</feature>
<keyword evidence="1" id="KW-0863">Zinc-finger</keyword>
<feature type="compositionally biased region" description="Low complexity" evidence="2">
    <location>
        <begin position="132"/>
        <end position="147"/>
    </location>
</feature>
<dbReference type="Gene3D" id="3.30.160.60">
    <property type="entry name" value="Classic Zinc Finger"/>
    <property type="match status" value="1"/>
</dbReference>
<dbReference type="InterPro" id="IPR013087">
    <property type="entry name" value="Znf_C2H2_type"/>
</dbReference>
<dbReference type="PANTHER" id="PTHR46179:SF19">
    <property type="entry name" value="C2H2 FINGER DOMAIN TRANSCRIPTION FACTOR (EUROFUNG)-RELATED"/>
    <property type="match status" value="1"/>
</dbReference>
<dbReference type="SMART" id="SM00355">
    <property type="entry name" value="ZnF_C2H2"/>
    <property type="match status" value="3"/>
</dbReference>
<comment type="caution">
    <text evidence="4">The sequence shown here is derived from an EMBL/GenBank/DDBJ whole genome shotgun (WGS) entry which is preliminary data.</text>
</comment>
<evidence type="ECO:0000256" key="1">
    <source>
        <dbReference type="PROSITE-ProRule" id="PRU00042"/>
    </source>
</evidence>
<feature type="region of interest" description="Disordered" evidence="2">
    <location>
        <begin position="538"/>
        <end position="561"/>
    </location>
</feature>
<evidence type="ECO:0000313" key="4">
    <source>
        <dbReference type="EMBL" id="CAK7264906.1"/>
    </source>
</evidence>
<proteinExistence type="predicted"/>
<feature type="compositionally biased region" description="Polar residues" evidence="2">
    <location>
        <begin position="617"/>
        <end position="640"/>
    </location>
</feature>
<evidence type="ECO:0000313" key="5">
    <source>
        <dbReference type="Proteomes" id="UP001642502"/>
    </source>
</evidence>
<feature type="region of interest" description="Disordered" evidence="2">
    <location>
        <begin position="607"/>
        <end position="657"/>
    </location>
</feature>
<accession>A0ABP0D9J6</accession>